<reference evidence="2" key="1">
    <citation type="submission" date="2017-02" db="EMBL/GenBank/DDBJ databases">
        <authorList>
            <person name="Daims H."/>
        </authorList>
    </citation>
    <scope>NUCLEOTIDE SEQUENCE [LARGE SCALE GENOMIC DNA]</scope>
</reference>
<dbReference type="OrthoDB" id="800002at2"/>
<protein>
    <submittedName>
        <fullName evidence="1">Uncharacterized protein</fullName>
    </submittedName>
</protein>
<proteinExistence type="predicted"/>
<name>A0A1R4HBL6_9GAMM</name>
<keyword evidence="2" id="KW-1185">Reference proteome</keyword>
<evidence type="ECO:0000313" key="1">
    <source>
        <dbReference type="EMBL" id="SJM93431.1"/>
    </source>
</evidence>
<accession>A0A1R4HBL6</accession>
<organism evidence="1 2">
    <name type="scientific">Crenothrix polyspora</name>
    <dbReference type="NCBI Taxonomy" id="360316"/>
    <lineage>
        <taxon>Bacteria</taxon>
        <taxon>Pseudomonadati</taxon>
        <taxon>Pseudomonadota</taxon>
        <taxon>Gammaproteobacteria</taxon>
        <taxon>Methylococcales</taxon>
        <taxon>Crenotrichaceae</taxon>
        <taxon>Crenothrix</taxon>
    </lineage>
</organism>
<dbReference type="AlphaFoldDB" id="A0A1R4HBL6"/>
<dbReference type="RefSeq" id="WP_087147375.1">
    <property type="nucleotide sequence ID" value="NZ_FUKJ01000257.1"/>
</dbReference>
<dbReference type="Proteomes" id="UP000195442">
    <property type="component" value="Unassembled WGS sequence"/>
</dbReference>
<evidence type="ECO:0000313" key="2">
    <source>
        <dbReference type="Proteomes" id="UP000195442"/>
    </source>
</evidence>
<dbReference type="EMBL" id="FUKJ01000257">
    <property type="protein sequence ID" value="SJM93431.1"/>
    <property type="molecule type" value="Genomic_DNA"/>
</dbReference>
<gene>
    <name evidence="1" type="ORF">CRENPOLYSF2_330005</name>
</gene>
<sequence>MLFGLACEGVTDQITLENILCGYFENSDLDEAITELQPLFDETDQKQGEGGWSILMKYLASARFRDDVLNTEFIILQIDSDIADKLGVNNKDTNGRDLPPETIVSHIKTKLIESINNGASQFYETHAPKIIFAICVHSLECWLVAHHAKHSAIHDCFDVLKTIIDQNVVRVAKKHKNYNKLSEPFLIRKNIDASAEKDASFHIFIQSLATIEAQVFKLTQE</sequence>